<dbReference type="Gene3D" id="3.40.630.30">
    <property type="match status" value="1"/>
</dbReference>
<gene>
    <name evidence="4" type="primary">phnO</name>
    <name evidence="4" type="ORF">GMJLKIPL_3949</name>
</gene>
<keyword evidence="5" id="KW-1185">Reference proteome</keyword>
<evidence type="ECO:0000256" key="2">
    <source>
        <dbReference type="ARBA" id="ARBA00023315"/>
    </source>
</evidence>
<feature type="domain" description="N-acetyltransferase" evidence="3">
    <location>
        <begin position="3"/>
        <end position="151"/>
    </location>
</feature>
<dbReference type="PROSITE" id="PS51186">
    <property type="entry name" value="GNAT"/>
    <property type="match status" value="1"/>
</dbReference>
<sequence>MAWEIRVATAGDLEAVVRLHEADLIGGHGDAWTPQTRPAYEAAFAAIEASPDTDLYVAVEDGVVVGTFQLQMLRKLTERGARKAVLESVQVRADRRSRGLGARMIAEAERLARARGATGLQLTSNKRRTAAHRFYERQGYERSHEGFRKTL</sequence>
<evidence type="ECO:0000259" key="3">
    <source>
        <dbReference type="PROSITE" id="PS51186"/>
    </source>
</evidence>
<evidence type="ECO:0000256" key="1">
    <source>
        <dbReference type="ARBA" id="ARBA00022679"/>
    </source>
</evidence>
<organism evidence="4 5">
    <name type="scientific">Methylobacterium isbiliense</name>
    <dbReference type="NCBI Taxonomy" id="315478"/>
    <lineage>
        <taxon>Bacteria</taxon>
        <taxon>Pseudomonadati</taxon>
        <taxon>Pseudomonadota</taxon>
        <taxon>Alphaproteobacteria</taxon>
        <taxon>Hyphomicrobiales</taxon>
        <taxon>Methylobacteriaceae</taxon>
        <taxon>Methylobacterium</taxon>
    </lineage>
</organism>
<reference evidence="4" key="1">
    <citation type="journal article" date="2021" name="Front. Microbiol.">
        <title>Comprehensive Comparative Genomics and Phenotyping of Methylobacterium Species.</title>
        <authorList>
            <person name="Alessa O."/>
            <person name="Ogura Y."/>
            <person name="Fujitani Y."/>
            <person name="Takami H."/>
            <person name="Hayashi T."/>
            <person name="Sahin N."/>
            <person name="Tani A."/>
        </authorList>
    </citation>
    <scope>NUCLEOTIDE SEQUENCE</scope>
    <source>
        <strain evidence="4">DSM 17168</strain>
    </source>
</reference>
<dbReference type="InterPro" id="IPR050832">
    <property type="entry name" value="Bact_Acetyltransf"/>
</dbReference>
<dbReference type="EMBL" id="BPQQ01000045">
    <property type="protein sequence ID" value="GJE02005.1"/>
    <property type="molecule type" value="Genomic_DNA"/>
</dbReference>
<evidence type="ECO:0000313" key="4">
    <source>
        <dbReference type="EMBL" id="GJE02005.1"/>
    </source>
</evidence>
<evidence type="ECO:0000313" key="5">
    <source>
        <dbReference type="Proteomes" id="UP001055153"/>
    </source>
</evidence>
<dbReference type="CDD" id="cd04301">
    <property type="entry name" value="NAT_SF"/>
    <property type="match status" value="1"/>
</dbReference>
<proteinExistence type="predicted"/>
<accession>A0ABQ4SHN5</accession>
<name>A0ABQ4SHN5_9HYPH</name>
<dbReference type="RefSeq" id="WP_238237304.1">
    <property type="nucleotide sequence ID" value="NZ_BPQQ01000045.1"/>
</dbReference>
<dbReference type="InterPro" id="IPR000182">
    <property type="entry name" value="GNAT_dom"/>
</dbReference>
<dbReference type="InterPro" id="IPR016181">
    <property type="entry name" value="Acyl_CoA_acyltransferase"/>
</dbReference>
<dbReference type="Proteomes" id="UP001055153">
    <property type="component" value="Unassembled WGS sequence"/>
</dbReference>
<keyword evidence="1" id="KW-0808">Transferase</keyword>
<comment type="caution">
    <text evidence="4">The sequence shown here is derived from an EMBL/GenBank/DDBJ whole genome shotgun (WGS) entry which is preliminary data.</text>
</comment>
<protein>
    <submittedName>
        <fullName evidence="4">Aminoalkylphosphonate N-acetyltransferase</fullName>
    </submittedName>
</protein>
<dbReference type="SUPFAM" id="SSF55729">
    <property type="entry name" value="Acyl-CoA N-acyltransferases (Nat)"/>
    <property type="match status" value="1"/>
</dbReference>
<dbReference type="Pfam" id="PF00583">
    <property type="entry name" value="Acetyltransf_1"/>
    <property type="match status" value="1"/>
</dbReference>
<keyword evidence="2" id="KW-0012">Acyltransferase</keyword>
<reference evidence="4" key="2">
    <citation type="submission" date="2021-08" db="EMBL/GenBank/DDBJ databases">
        <authorList>
            <person name="Tani A."/>
            <person name="Ola A."/>
            <person name="Ogura Y."/>
            <person name="Katsura K."/>
            <person name="Hayashi T."/>
        </authorList>
    </citation>
    <scope>NUCLEOTIDE SEQUENCE</scope>
    <source>
        <strain evidence="4">DSM 17168</strain>
    </source>
</reference>
<dbReference type="PANTHER" id="PTHR43877">
    <property type="entry name" value="AMINOALKYLPHOSPHONATE N-ACETYLTRANSFERASE-RELATED-RELATED"/>
    <property type="match status" value="1"/>
</dbReference>